<dbReference type="InterPro" id="IPR050457">
    <property type="entry name" value="ZnFinger_BTB_dom_contain"/>
</dbReference>
<keyword evidence="7" id="KW-0238">DNA-binding</keyword>
<proteinExistence type="predicted"/>
<evidence type="ECO:0000256" key="4">
    <source>
        <dbReference type="ARBA" id="ARBA00022771"/>
    </source>
</evidence>
<keyword evidence="5" id="KW-0862">Zinc</keyword>
<keyword evidence="2" id="KW-0479">Metal-binding</keyword>
<dbReference type="FunFam" id="3.30.160.60:FF:000264">
    <property type="entry name" value="Zinc finger protein 236"/>
    <property type="match status" value="1"/>
</dbReference>
<comment type="subcellular location">
    <subcellularLocation>
        <location evidence="1">Nucleus</location>
    </subcellularLocation>
</comment>
<evidence type="ECO:0000256" key="6">
    <source>
        <dbReference type="ARBA" id="ARBA00023015"/>
    </source>
</evidence>
<evidence type="ECO:0000256" key="1">
    <source>
        <dbReference type="ARBA" id="ARBA00004123"/>
    </source>
</evidence>
<evidence type="ECO:0000256" key="2">
    <source>
        <dbReference type="ARBA" id="ARBA00022723"/>
    </source>
</evidence>
<dbReference type="InterPro" id="IPR013087">
    <property type="entry name" value="Znf_C2H2_type"/>
</dbReference>
<evidence type="ECO:0000256" key="8">
    <source>
        <dbReference type="ARBA" id="ARBA00023163"/>
    </source>
</evidence>
<protein>
    <submittedName>
        <fullName evidence="12">Chorion transcription factor Cf2</fullName>
    </submittedName>
</protein>
<keyword evidence="9" id="KW-0539">Nucleus</keyword>
<dbReference type="PANTHER" id="PTHR46105:SF5">
    <property type="entry name" value="ZINC FINGER AND BTB DOMAIN-CONTAINING PROTEIN 44 ISOFORM X1"/>
    <property type="match status" value="1"/>
</dbReference>
<evidence type="ECO:0000259" key="11">
    <source>
        <dbReference type="PROSITE" id="PS50157"/>
    </source>
</evidence>
<dbReference type="GO" id="GO:0000981">
    <property type="term" value="F:DNA-binding transcription factor activity, RNA polymerase II-specific"/>
    <property type="evidence" value="ECO:0007669"/>
    <property type="project" value="TreeGrafter"/>
</dbReference>
<dbReference type="Pfam" id="PF00096">
    <property type="entry name" value="zf-C2H2"/>
    <property type="match status" value="3"/>
</dbReference>
<dbReference type="SUPFAM" id="SSF57667">
    <property type="entry name" value="beta-beta-alpha zinc fingers"/>
    <property type="match status" value="3"/>
</dbReference>
<dbReference type="GO" id="GO:0008270">
    <property type="term" value="F:zinc ion binding"/>
    <property type="evidence" value="ECO:0007669"/>
    <property type="project" value="UniProtKB-KW"/>
</dbReference>
<dbReference type="SMART" id="SM00355">
    <property type="entry name" value="ZnF_C2H2"/>
    <property type="match status" value="4"/>
</dbReference>
<evidence type="ECO:0000256" key="10">
    <source>
        <dbReference type="PROSITE-ProRule" id="PRU00042"/>
    </source>
</evidence>
<reference evidence="12" key="1">
    <citation type="submission" date="2021-05" db="EMBL/GenBank/DDBJ databases">
        <authorList>
            <person name="Alioto T."/>
            <person name="Alioto T."/>
            <person name="Gomez Garrido J."/>
        </authorList>
    </citation>
    <scope>NUCLEOTIDE SEQUENCE</scope>
</reference>
<dbReference type="EMBL" id="HBUF01367088">
    <property type="protein sequence ID" value="CAG6724154.1"/>
    <property type="molecule type" value="Transcribed_RNA"/>
</dbReference>
<feature type="domain" description="C2H2-type" evidence="11">
    <location>
        <begin position="4"/>
        <end position="32"/>
    </location>
</feature>
<dbReference type="AlphaFoldDB" id="A0A8D8VIN5"/>
<dbReference type="Pfam" id="PF13894">
    <property type="entry name" value="zf-C2H2_4"/>
    <property type="match status" value="1"/>
</dbReference>
<dbReference type="GO" id="GO:0005634">
    <property type="term" value="C:nucleus"/>
    <property type="evidence" value="ECO:0007669"/>
    <property type="project" value="UniProtKB-SubCell"/>
</dbReference>
<dbReference type="PROSITE" id="PS50157">
    <property type="entry name" value="ZINC_FINGER_C2H2_2"/>
    <property type="match status" value="4"/>
</dbReference>
<name>A0A8D8VIN5_9HEMI</name>
<dbReference type="FunFam" id="3.30.160.60:FF:000446">
    <property type="entry name" value="Zinc finger protein"/>
    <property type="match status" value="1"/>
</dbReference>
<keyword evidence="3" id="KW-0677">Repeat</keyword>
<dbReference type="InterPro" id="IPR036236">
    <property type="entry name" value="Znf_C2H2_sf"/>
</dbReference>
<dbReference type="GO" id="GO:0000978">
    <property type="term" value="F:RNA polymerase II cis-regulatory region sequence-specific DNA binding"/>
    <property type="evidence" value="ECO:0007669"/>
    <property type="project" value="TreeGrafter"/>
</dbReference>
<feature type="domain" description="C2H2-type" evidence="11">
    <location>
        <begin position="72"/>
        <end position="99"/>
    </location>
</feature>
<dbReference type="PROSITE" id="PS00028">
    <property type="entry name" value="ZINC_FINGER_C2H2_1"/>
    <property type="match status" value="4"/>
</dbReference>
<dbReference type="EMBL" id="HBUF01367089">
    <property type="protein sequence ID" value="CAG6724155.1"/>
    <property type="molecule type" value="Transcribed_RNA"/>
</dbReference>
<evidence type="ECO:0000256" key="3">
    <source>
        <dbReference type="ARBA" id="ARBA00022737"/>
    </source>
</evidence>
<keyword evidence="4 10" id="KW-0863">Zinc-finger</keyword>
<sequence>MRLFTCPICKKRFSRKSNLEQHRKLYHAVPSDPSLPPPPIPRKFACSECSKRFLSNADLGRHLKLHSGVKDFRCHVCGKEFTQKGHLTDHMRIHQGLKEFTCRFCERAFTLNSHLTRHVRHKHIDSIHSIKEEAVALELLPTSDSQHNLNHIMLHH</sequence>
<organism evidence="12">
    <name type="scientific">Cacopsylla melanoneura</name>
    <dbReference type="NCBI Taxonomy" id="428564"/>
    <lineage>
        <taxon>Eukaryota</taxon>
        <taxon>Metazoa</taxon>
        <taxon>Ecdysozoa</taxon>
        <taxon>Arthropoda</taxon>
        <taxon>Hexapoda</taxon>
        <taxon>Insecta</taxon>
        <taxon>Pterygota</taxon>
        <taxon>Neoptera</taxon>
        <taxon>Paraneoptera</taxon>
        <taxon>Hemiptera</taxon>
        <taxon>Sternorrhyncha</taxon>
        <taxon>Psylloidea</taxon>
        <taxon>Psyllidae</taxon>
        <taxon>Psyllinae</taxon>
        <taxon>Cacopsylla</taxon>
    </lineage>
</organism>
<evidence type="ECO:0000256" key="9">
    <source>
        <dbReference type="ARBA" id="ARBA00023242"/>
    </source>
</evidence>
<dbReference type="Gene3D" id="3.30.160.60">
    <property type="entry name" value="Classic Zinc Finger"/>
    <property type="match status" value="4"/>
</dbReference>
<keyword evidence="8" id="KW-0804">Transcription</keyword>
<feature type="domain" description="C2H2-type" evidence="11">
    <location>
        <begin position="100"/>
        <end position="133"/>
    </location>
</feature>
<evidence type="ECO:0000313" key="12">
    <source>
        <dbReference type="EMBL" id="CAG6724154.1"/>
    </source>
</evidence>
<evidence type="ECO:0000256" key="5">
    <source>
        <dbReference type="ARBA" id="ARBA00022833"/>
    </source>
</evidence>
<evidence type="ECO:0000256" key="7">
    <source>
        <dbReference type="ARBA" id="ARBA00023125"/>
    </source>
</evidence>
<dbReference type="PANTHER" id="PTHR46105">
    <property type="entry name" value="AGAP004733-PA"/>
    <property type="match status" value="1"/>
</dbReference>
<keyword evidence="6" id="KW-0805">Transcription regulation</keyword>
<feature type="domain" description="C2H2-type" evidence="11">
    <location>
        <begin position="44"/>
        <end position="71"/>
    </location>
</feature>
<accession>A0A8D8VIN5</accession>
<dbReference type="EMBL" id="HBUF01367090">
    <property type="protein sequence ID" value="CAG6724156.1"/>
    <property type="molecule type" value="Transcribed_RNA"/>
</dbReference>